<comment type="caution">
    <text evidence="1">The sequence shown here is derived from an EMBL/GenBank/DDBJ whole genome shotgun (WGS) entry which is preliminary data.</text>
</comment>
<reference evidence="1" key="1">
    <citation type="submission" date="2017-08" db="EMBL/GenBank/DDBJ databases">
        <authorList>
            <person name="de Groot N.N."/>
        </authorList>
    </citation>
    <scope>NUCLEOTIDE SEQUENCE [LARGE SCALE GENOMIC DNA]</scope>
    <source>
        <strain evidence="1">PX439</strain>
    </source>
</reference>
<keyword evidence="2" id="KW-1185">Reference proteome</keyword>
<dbReference type="CTD" id="9798370"/>
<proteinExistence type="predicted"/>
<evidence type="ECO:0000313" key="1">
    <source>
        <dbReference type="EMBL" id="OZG07683.1"/>
    </source>
</evidence>
<accession>A0A261BC17</accession>
<organism evidence="1 2">
    <name type="scientific">Caenorhabditis remanei</name>
    <name type="common">Caenorhabditis vulgaris</name>
    <dbReference type="NCBI Taxonomy" id="31234"/>
    <lineage>
        <taxon>Eukaryota</taxon>
        <taxon>Metazoa</taxon>
        <taxon>Ecdysozoa</taxon>
        <taxon>Nematoda</taxon>
        <taxon>Chromadorea</taxon>
        <taxon>Rhabditida</taxon>
        <taxon>Rhabditina</taxon>
        <taxon>Rhabditomorpha</taxon>
        <taxon>Rhabditoidea</taxon>
        <taxon>Rhabditidae</taxon>
        <taxon>Peloderinae</taxon>
        <taxon>Caenorhabditis</taxon>
    </lineage>
</organism>
<dbReference type="Proteomes" id="UP000216624">
    <property type="component" value="Unassembled WGS sequence"/>
</dbReference>
<protein>
    <submittedName>
        <fullName evidence="1">Uncharacterized protein</fullName>
    </submittedName>
</protein>
<feature type="non-terminal residue" evidence="1">
    <location>
        <position position="1"/>
    </location>
</feature>
<evidence type="ECO:0000313" key="2">
    <source>
        <dbReference type="Proteomes" id="UP000216624"/>
    </source>
</evidence>
<dbReference type="KEGG" id="crq:GCK72_022832"/>
<sequence>MKLTLVFLVVIFVIITVHEGESFPYQNHQLRREPSSTTPPTTEDITTTTTADIPTTTSNQENVDKWVKALCIYSLILVIAAFIILLKSITVSRRRR</sequence>
<dbReference type="EMBL" id="NMWX01000001">
    <property type="protein sequence ID" value="OZG07683.1"/>
    <property type="molecule type" value="Genomic_DNA"/>
</dbReference>
<name>A0A261BC17_CAERE</name>
<gene>
    <name evidence="1" type="ORF">FL82_00270</name>
</gene>
<dbReference type="HOGENOM" id="CLU_2361718_0_0_1"/>